<dbReference type="Proteomes" id="UP000016491">
    <property type="component" value="Unassembled WGS sequence"/>
</dbReference>
<comment type="caution">
    <text evidence="9">The sequence shown here is derived from an EMBL/GenBank/DDBJ whole genome shotgun (WGS) entry which is preliminary data.</text>
</comment>
<evidence type="ECO:0000256" key="5">
    <source>
        <dbReference type="ARBA" id="ARBA00022840"/>
    </source>
</evidence>
<dbReference type="InterPro" id="IPR031475">
    <property type="entry name" value="NBD_C"/>
</dbReference>
<accession>A0ABC9TY40</accession>
<keyword evidence="6" id="KW-0119">Carbohydrate metabolism</keyword>
<dbReference type="SUPFAM" id="SSF142764">
    <property type="entry name" value="YgbK-like"/>
    <property type="match status" value="1"/>
</dbReference>
<dbReference type="Pfam" id="PF07005">
    <property type="entry name" value="SBD_N"/>
    <property type="match status" value="1"/>
</dbReference>
<evidence type="ECO:0000259" key="7">
    <source>
        <dbReference type="Pfam" id="PF07005"/>
    </source>
</evidence>
<evidence type="ECO:0000259" key="8">
    <source>
        <dbReference type="Pfam" id="PF17042"/>
    </source>
</evidence>
<dbReference type="GO" id="GO:0005524">
    <property type="term" value="F:ATP binding"/>
    <property type="evidence" value="ECO:0007669"/>
    <property type="project" value="UniProtKB-KW"/>
</dbReference>
<evidence type="ECO:0008006" key="11">
    <source>
        <dbReference type="Google" id="ProtNLM"/>
    </source>
</evidence>
<sequence length="442" mass="48768">MALVGKGNNMVKLLIIADDFTGALDTGVQFAAGGAETRVVTNTDYDFDSVDENVQVLVLDAETRHLSRDEAYRVVFHITKKAFESGIPFIYKKTDSALRGNIGSELKAVLDAASRTSLHFLPAFPKMNRITRNGIHYIDGVPVHESVFGKDPFEPVADSYIPEILKGDVPVTVVRNMKDWKRAPGIMVYDASTDQELMEFGKFLMKKGELTVMAGCAGFAGVLPSLLGLEGEMPRQVALGEKFLVACGSVNPITVRQLDYAQRQGFTRIRMAPHQKFDTGYYRTPEGEKTLKDWKELCSRSNRAIIDTNDLPGRSDTFDYACRQGITMEELRVRISSTLGYVVRELIGEEPDSTLLITGGDCLTGFMAHIGRDEIAPVCEMAPGTVLSEIDIGNRTFAVITKSGGFGGETLMVDLAEKITGCKEDKRLEKKEENKYVNTVYA</sequence>
<feature type="domain" description="Four-carbon acid sugar kinase nucleotide binding" evidence="8">
    <location>
        <begin position="244"/>
        <end position="411"/>
    </location>
</feature>
<dbReference type="InterPro" id="IPR010737">
    <property type="entry name" value="4-carb_acid_sugar_kinase_N"/>
</dbReference>
<organism evidence="9 10">
    <name type="scientific">[Clostridium] symbiosum ATCC 14940</name>
    <dbReference type="NCBI Taxonomy" id="411472"/>
    <lineage>
        <taxon>Bacteria</taxon>
        <taxon>Bacillati</taxon>
        <taxon>Bacillota</taxon>
        <taxon>Clostridia</taxon>
        <taxon>Lachnospirales</taxon>
        <taxon>Lachnospiraceae</taxon>
        <taxon>Otoolea</taxon>
    </lineage>
</organism>
<keyword evidence="5" id="KW-0067">ATP-binding</keyword>
<keyword evidence="2" id="KW-0808">Transferase</keyword>
<evidence type="ECO:0000313" key="9">
    <source>
        <dbReference type="EMBL" id="ERI77172.1"/>
    </source>
</evidence>
<comment type="similarity">
    <text evidence="1">Belongs to the four-carbon acid sugar kinase family.</text>
</comment>
<evidence type="ECO:0000256" key="2">
    <source>
        <dbReference type="ARBA" id="ARBA00022679"/>
    </source>
</evidence>
<dbReference type="Gene3D" id="3.40.980.20">
    <property type="entry name" value="Four-carbon acid sugar kinase, nucleotide binding domain"/>
    <property type="match status" value="1"/>
</dbReference>
<dbReference type="GO" id="GO:0016301">
    <property type="term" value="F:kinase activity"/>
    <property type="evidence" value="ECO:0007669"/>
    <property type="project" value="UniProtKB-KW"/>
</dbReference>
<dbReference type="InterPro" id="IPR042213">
    <property type="entry name" value="NBD_C_sf"/>
</dbReference>
<reference evidence="9 10" key="1">
    <citation type="submission" date="2013-07" db="EMBL/GenBank/DDBJ databases">
        <authorList>
            <person name="Weinstock G."/>
            <person name="Sodergren E."/>
            <person name="Wylie T."/>
            <person name="Fulton L."/>
            <person name="Fulton R."/>
            <person name="Fronick C."/>
            <person name="O'Laughlin M."/>
            <person name="Godfrey J."/>
            <person name="Miner T."/>
            <person name="Herter B."/>
            <person name="Appelbaum E."/>
            <person name="Cordes M."/>
            <person name="Lek S."/>
            <person name="Wollam A."/>
            <person name="Pepin K.H."/>
            <person name="Palsikar V.B."/>
            <person name="Mitreva M."/>
            <person name="Wilson R.K."/>
        </authorList>
    </citation>
    <scope>NUCLEOTIDE SEQUENCE [LARGE SCALE GENOMIC DNA]</scope>
    <source>
        <strain evidence="9 10">ATCC 14940</strain>
    </source>
</reference>
<evidence type="ECO:0000256" key="4">
    <source>
        <dbReference type="ARBA" id="ARBA00022777"/>
    </source>
</evidence>
<evidence type="ECO:0000256" key="3">
    <source>
        <dbReference type="ARBA" id="ARBA00022741"/>
    </source>
</evidence>
<keyword evidence="3" id="KW-0547">Nucleotide-binding</keyword>
<dbReference type="Pfam" id="PF17042">
    <property type="entry name" value="NBD_C"/>
    <property type="match status" value="1"/>
</dbReference>
<protein>
    <recommendedName>
        <fullName evidence="11">YgbK domain protein</fullName>
    </recommendedName>
</protein>
<gene>
    <name evidence="9" type="ORF">CLOSYM_02205</name>
</gene>
<feature type="domain" description="Four-carbon acid sugar kinase N-terminal" evidence="7">
    <location>
        <begin position="13"/>
        <end position="221"/>
    </location>
</feature>
<evidence type="ECO:0000256" key="1">
    <source>
        <dbReference type="ARBA" id="ARBA00005715"/>
    </source>
</evidence>
<evidence type="ECO:0000256" key="6">
    <source>
        <dbReference type="ARBA" id="ARBA00023277"/>
    </source>
</evidence>
<evidence type="ECO:0000313" key="10">
    <source>
        <dbReference type="Proteomes" id="UP000016491"/>
    </source>
</evidence>
<keyword evidence="4" id="KW-0418">Kinase</keyword>
<name>A0ABC9TY40_CLOSY</name>
<dbReference type="EMBL" id="AWSU01000164">
    <property type="protein sequence ID" value="ERI77172.1"/>
    <property type="molecule type" value="Genomic_DNA"/>
</dbReference>
<dbReference type="InterPro" id="IPR037051">
    <property type="entry name" value="4-carb_acid_sugar_kinase_N_sf"/>
</dbReference>
<dbReference type="Gene3D" id="3.40.50.10840">
    <property type="entry name" value="Putative sugar-binding, N-terminal domain"/>
    <property type="match status" value="1"/>
</dbReference>
<proteinExistence type="inferred from homology"/>
<dbReference type="AlphaFoldDB" id="A0ABC9TY40"/>